<dbReference type="HOGENOM" id="CLU_2874224_0_0_1"/>
<accession>R7V461</accession>
<keyword evidence="1" id="KW-1015">Disulfide bond</keyword>
<dbReference type="InterPro" id="IPR050373">
    <property type="entry name" value="Fibrinogen_C-term_domain"/>
</dbReference>
<dbReference type="Gene3D" id="3.90.215.10">
    <property type="entry name" value="Gamma Fibrinogen, chain A, domain 1"/>
    <property type="match status" value="1"/>
</dbReference>
<dbReference type="PROSITE" id="PS51406">
    <property type="entry name" value="FIBRINOGEN_C_2"/>
    <property type="match status" value="1"/>
</dbReference>
<feature type="non-terminal residue" evidence="3">
    <location>
        <position position="64"/>
    </location>
</feature>
<dbReference type="SUPFAM" id="SSF56496">
    <property type="entry name" value="Fibrinogen C-terminal domain-like"/>
    <property type="match status" value="1"/>
</dbReference>
<dbReference type="EMBL" id="AMQN01005167">
    <property type="status" value="NOT_ANNOTATED_CDS"/>
    <property type="molecule type" value="Genomic_DNA"/>
</dbReference>
<dbReference type="EnsemblMetazoa" id="CapteT56561">
    <property type="protein sequence ID" value="CapteP56561"/>
    <property type="gene ID" value="CapteG56561"/>
</dbReference>
<proteinExistence type="predicted"/>
<dbReference type="OrthoDB" id="6146709at2759"/>
<dbReference type="InterPro" id="IPR020837">
    <property type="entry name" value="Fibrinogen_CS"/>
</dbReference>
<evidence type="ECO:0000313" key="4">
    <source>
        <dbReference type="EnsemblMetazoa" id="CapteP56561"/>
    </source>
</evidence>
<dbReference type="InterPro" id="IPR036056">
    <property type="entry name" value="Fibrinogen-like_C"/>
</dbReference>
<evidence type="ECO:0000313" key="5">
    <source>
        <dbReference type="Proteomes" id="UP000014760"/>
    </source>
</evidence>
<evidence type="ECO:0000313" key="3">
    <source>
        <dbReference type="EMBL" id="ELU13354.1"/>
    </source>
</evidence>
<dbReference type="OMA" id="NTAINNQ"/>
<dbReference type="PANTHER" id="PTHR19143">
    <property type="entry name" value="FIBRINOGEN/TENASCIN/ANGIOPOEITIN"/>
    <property type="match status" value="1"/>
</dbReference>
<organism evidence="3">
    <name type="scientific">Capitella teleta</name>
    <name type="common">Polychaete worm</name>
    <dbReference type="NCBI Taxonomy" id="283909"/>
    <lineage>
        <taxon>Eukaryota</taxon>
        <taxon>Metazoa</taxon>
        <taxon>Spiralia</taxon>
        <taxon>Lophotrochozoa</taxon>
        <taxon>Annelida</taxon>
        <taxon>Polychaeta</taxon>
        <taxon>Sedentaria</taxon>
        <taxon>Scolecida</taxon>
        <taxon>Capitellidae</taxon>
        <taxon>Capitella</taxon>
    </lineage>
</organism>
<dbReference type="Pfam" id="PF00147">
    <property type="entry name" value="Fibrinogen_C"/>
    <property type="match status" value="1"/>
</dbReference>
<name>R7V461_CAPTE</name>
<dbReference type="STRING" id="283909.R7V461"/>
<evidence type="ECO:0000259" key="2">
    <source>
        <dbReference type="PROSITE" id="PS51406"/>
    </source>
</evidence>
<feature type="non-terminal residue" evidence="3">
    <location>
        <position position="1"/>
    </location>
</feature>
<feature type="domain" description="Fibrinogen C-terminal" evidence="2">
    <location>
        <begin position="1"/>
        <end position="64"/>
    </location>
</feature>
<protein>
    <recommendedName>
        <fullName evidence="2">Fibrinogen C-terminal domain-containing protein</fullName>
    </recommendedName>
</protein>
<reference evidence="5" key="1">
    <citation type="submission" date="2012-12" db="EMBL/GenBank/DDBJ databases">
        <authorList>
            <person name="Hellsten U."/>
            <person name="Grimwood J."/>
            <person name="Chapman J.A."/>
            <person name="Shapiro H."/>
            <person name="Aerts A."/>
            <person name="Otillar R.P."/>
            <person name="Terry A.Y."/>
            <person name="Boore J.L."/>
            <person name="Simakov O."/>
            <person name="Marletaz F."/>
            <person name="Cho S.-J."/>
            <person name="Edsinger-Gonzales E."/>
            <person name="Havlak P."/>
            <person name="Kuo D.-H."/>
            <person name="Larsson T."/>
            <person name="Lv J."/>
            <person name="Arendt D."/>
            <person name="Savage R."/>
            <person name="Osoegawa K."/>
            <person name="de Jong P."/>
            <person name="Lindberg D.R."/>
            <person name="Seaver E.C."/>
            <person name="Weisblat D.A."/>
            <person name="Putnam N.H."/>
            <person name="Grigoriev I.V."/>
            <person name="Rokhsar D.S."/>
        </authorList>
    </citation>
    <scope>NUCLEOTIDE SEQUENCE</scope>
    <source>
        <strain evidence="5">I ESC-2004</strain>
    </source>
</reference>
<dbReference type="InterPro" id="IPR002181">
    <property type="entry name" value="Fibrinogen_a/b/g_C_dom"/>
</dbReference>
<dbReference type="GO" id="GO:0005615">
    <property type="term" value="C:extracellular space"/>
    <property type="evidence" value="ECO:0007669"/>
    <property type="project" value="TreeGrafter"/>
</dbReference>
<dbReference type="PROSITE" id="PS00514">
    <property type="entry name" value="FIBRINOGEN_C_1"/>
    <property type="match status" value="1"/>
</dbReference>
<reference evidence="4" key="3">
    <citation type="submission" date="2015-06" db="UniProtKB">
        <authorList>
            <consortium name="EnsemblMetazoa"/>
        </authorList>
    </citation>
    <scope>IDENTIFICATION</scope>
</reference>
<dbReference type="EMBL" id="KB295285">
    <property type="protein sequence ID" value="ELU13354.1"/>
    <property type="molecule type" value="Genomic_DNA"/>
</dbReference>
<gene>
    <name evidence="3" type="ORF">CAPTEDRAFT_56561</name>
</gene>
<keyword evidence="5" id="KW-1185">Reference proteome</keyword>
<dbReference type="AlphaFoldDB" id="R7V461"/>
<evidence type="ECO:0000256" key="1">
    <source>
        <dbReference type="ARBA" id="ARBA00023157"/>
    </source>
</evidence>
<dbReference type="Proteomes" id="UP000014760">
    <property type="component" value="Unassembled WGS sequence"/>
</dbReference>
<dbReference type="InterPro" id="IPR014716">
    <property type="entry name" value="Fibrinogen_a/b/g_C_1"/>
</dbReference>
<sequence length="64" mass="7116">ESDKFRLDIGGYSGNAGDSMRHQNGRKFSTNNNHAGSETDCAYTRKGGGWWYKSCVYANLNGTY</sequence>
<reference evidence="3 5" key="2">
    <citation type="journal article" date="2013" name="Nature">
        <title>Insights into bilaterian evolution from three spiralian genomes.</title>
        <authorList>
            <person name="Simakov O."/>
            <person name="Marletaz F."/>
            <person name="Cho S.J."/>
            <person name="Edsinger-Gonzales E."/>
            <person name="Havlak P."/>
            <person name="Hellsten U."/>
            <person name="Kuo D.H."/>
            <person name="Larsson T."/>
            <person name="Lv J."/>
            <person name="Arendt D."/>
            <person name="Savage R."/>
            <person name="Osoegawa K."/>
            <person name="de Jong P."/>
            <person name="Grimwood J."/>
            <person name="Chapman J.A."/>
            <person name="Shapiro H."/>
            <person name="Aerts A."/>
            <person name="Otillar R.P."/>
            <person name="Terry A.Y."/>
            <person name="Boore J.L."/>
            <person name="Grigoriev I.V."/>
            <person name="Lindberg D.R."/>
            <person name="Seaver E.C."/>
            <person name="Weisblat D.A."/>
            <person name="Putnam N.H."/>
            <person name="Rokhsar D.S."/>
        </authorList>
    </citation>
    <scope>NUCLEOTIDE SEQUENCE</scope>
    <source>
        <strain evidence="3 5">I ESC-2004</strain>
    </source>
</reference>